<sequence length="772" mass="87065">MPRVPAHLRERALGMLQGGMRTADVARAINCHVRTVRRLRQRYRETGRTADHPRSGRPRVTTPAQNRYIRISHLRDSFEDVTKKDGTISLAAGEQIHHIQDVLKCPIMMESDRDSTAALLPSGCSQSHPYASRVCIKESKHFEEQDLHTEHGSVDSLTLKPTQKISGDKCSTSLEILKSSMVADSATTKIWHLGNGARQCLLKEGQQAQFNLLPAVNMVKNFEEKKEDCHQPHESVLDILACELPVENLRNQYTSRQKGEGHANECGIVSSSDLMEQKYPNSFKSIIYVEAEKEVQSDDCFNVHCICDPPTEGGDFSGHHVYTSQSETTCQGKCNTSFELWQNSDEKSVSQHLNDGAQEDELSKMKSMDTLCLSLVGETGGACSYVELKKAILGQPAEESIGVLLKGTKELAIEEYEMTTVEVSKQLTLEKSQWLTAEELKETVLEESKETTVEGSKEETIKESKETAVVASEETTVEVSKEVTLDWSEEPNVEKSKETAFVGSEETTVEVSKEVTLEWSKQATAEEANETVFEGSGDTTVEVSKEVTMIGEEETASESENQNAEPFSYSYLEKTDWPTKRGVWGARSVCTQSFIKHSVEEEYGRLTREQGHHFLDQLRKIYLRNSSSFYLLDSGLLVSQAEMENFNDKVLVKMQDDVKLALTPTLCGDYRYQLYIVKHLYDSWYRGIDKVTKETILMKRQDGGGTCQGRPECFRCKRQHFHHTRKCCRKDVIGHLEHIRAGIRGAAFLQSGSLSREWEQDKVPRRRQAAKD</sequence>
<reference evidence="2 3" key="1">
    <citation type="journal article" date="2021" name="Cell">
        <title>Tracing the genetic footprints of vertebrate landing in non-teleost ray-finned fishes.</title>
        <authorList>
            <person name="Bi X."/>
            <person name="Wang K."/>
            <person name="Yang L."/>
            <person name="Pan H."/>
            <person name="Jiang H."/>
            <person name="Wei Q."/>
            <person name="Fang M."/>
            <person name="Yu H."/>
            <person name="Zhu C."/>
            <person name="Cai Y."/>
            <person name="He Y."/>
            <person name="Gan X."/>
            <person name="Zeng H."/>
            <person name="Yu D."/>
            <person name="Zhu Y."/>
            <person name="Jiang H."/>
            <person name="Qiu Q."/>
            <person name="Yang H."/>
            <person name="Zhang Y.E."/>
            <person name="Wang W."/>
            <person name="Zhu M."/>
            <person name="He S."/>
            <person name="Zhang G."/>
        </authorList>
    </citation>
    <scope>NUCLEOTIDE SEQUENCE [LARGE SCALE GENOMIC DNA]</scope>
    <source>
        <strain evidence="2">Bchr_013</strain>
    </source>
</reference>
<dbReference type="Pfam" id="PF13551">
    <property type="entry name" value="HTH_29"/>
    <property type="match status" value="1"/>
</dbReference>
<organism evidence="2 3">
    <name type="scientific">Polypterus senegalus</name>
    <name type="common">Senegal bichir</name>
    <dbReference type="NCBI Taxonomy" id="55291"/>
    <lineage>
        <taxon>Eukaryota</taxon>
        <taxon>Metazoa</taxon>
        <taxon>Chordata</taxon>
        <taxon>Craniata</taxon>
        <taxon>Vertebrata</taxon>
        <taxon>Euteleostomi</taxon>
        <taxon>Actinopterygii</taxon>
        <taxon>Polypteriformes</taxon>
        <taxon>Polypteridae</taxon>
        <taxon>Polypterus</taxon>
    </lineage>
</organism>
<dbReference type="InterPro" id="IPR009057">
    <property type="entry name" value="Homeodomain-like_sf"/>
</dbReference>
<dbReference type="Proteomes" id="UP000886611">
    <property type="component" value="Unassembled WGS sequence"/>
</dbReference>
<feature type="non-terminal residue" evidence="2">
    <location>
        <position position="1"/>
    </location>
</feature>
<keyword evidence="3" id="KW-1185">Reference proteome</keyword>
<evidence type="ECO:0000256" key="1">
    <source>
        <dbReference type="SAM" id="MobiDB-lite"/>
    </source>
</evidence>
<name>A0A8X8BQT3_POLSE</name>
<evidence type="ECO:0000313" key="3">
    <source>
        <dbReference type="Proteomes" id="UP000886611"/>
    </source>
</evidence>
<feature type="non-terminal residue" evidence="2">
    <location>
        <position position="772"/>
    </location>
</feature>
<dbReference type="AlphaFoldDB" id="A0A8X8BQT3"/>
<accession>A0A8X8BQT3</accession>
<gene>
    <name evidence="2" type="primary">Akap5</name>
    <name evidence="2" type="ORF">GTO96_0001785</name>
</gene>
<feature type="compositionally biased region" description="Basic and acidic residues" evidence="1">
    <location>
        <begin position="42"/>
        <end position="54"/>
    </location>
</feature>
<evidence type="ECO:0000313" key="2">
    <source>
        <dbReference type="EMBL" id="KAG2462916.1"/>
    </source>
</evidence>
<feature type="region of interest" description="Disordered" evidence="1">
    <location>
        <begin position="41"/>
        <end position="66"/>
    </location>
</feature>
<dbReference type="EMBL" id="JAATIS010004040">
    <property type="protein sequence ID" value="KAG2462916.1"/>
    <property type="molecule type" value="Genomic_DNA"/>
</dbReference>
<proteinExistence type="predicted"/>
<comment type="caution">
    <text evidence="2">The sequence shown here is derived from an EMBL/GenBank/DDBJ whole genome shotgun (WGS) entry which is preliminary data.</text>
</comment>
<dbReference type="SUPFAM" id="SSF46689">
    <property type="entry name" value="Homeodomain-like"/>
    <property type="match status" value="1"/>
</dbReference>
<protein>
    <submittedName>
        <fullName evidence="2">AKAP5 protein</fullName>
    </submittedName>
</protein>